<dbReference type="InterPro" id="IPR013167">
    <property type="entry name" value="COG4_M"/>
</dbReference>
<dbReference type="Pfam" id="PF20662">
    <property type="entry name" value="COG4_C"/>
    <property type="match status" value="1"/>
</dbReference>
<proteinExistence type="inferred from homology"/>
<evidence type="ECO:0000256" key="3">
    <source>
        <dbReference type="ARBA" id="ARBA00020975"/>
    </source>
</evidence>
<dbReference type="PANTHER" id="PTHR24016:SF0">
    <property type="entry name" value="CONSERVED OLIGOMERIC GOLGI COMPLEX SUBUNIT 4"/>
    <property type="match status" value="1"/>
</dbReference>
<evidence type="ECO:0000256" key="8">
    <source>
        <dbReference type="ARBA" id="ARBA00031340"/>
    </source>
</evidence>
<gene>
    <name evidence="11" type="ORF">BRENAR_LOCUS4756</name>
</gene>
<feature type="domain" description="COG4 transport protein middle alpha-helical bundle" evidence="10">
    <location>
        <begin position="194"/>
        <end position="550"/>
    </location>
</feature>
<evidence type="ECO:0000256" key="4">
    <source>
        <dbReference type="ARBA" id="ARBA00022448"/>
    </source>
</evidence>
<reference evidence="11 12" key="1">
    <citation type="submission" date="2018-12" db="EMBL/GenBank/DDBJ databases">
        <authorList>
            <person name="Tiukova I."/>
            <person name="Dainat J."/>
        </authorList>
    </citation>
    <scope>NUCLEOTIDE SEQUENCE [LARGE SCALE GENOMIC DNA]</scope>
</reference>
<dbReference type="FunCoup" id="A0A448YT08">
    <property type="interactions" value="819"/>
</dbReference>
<dbReference type="InterPro" id="IPR048682">
    <property type="entry name" value="COG4"/>
</dbReference>
<evidence type="ECO:0000256" key="2">
    <source>
        <dbReference type="ARBA" id="ARBA00009215"/>
    </source>
</evidence>
<dbReference type="SMART" id="SM00762">
    <property type="entry name" value="Cog4"/>
    <property type="match status" value="1"/>
</dbReference>
<protein>
    <recommendedName>
        <fullName evidence="3">Conserved oligomeric Golgi complex subunit 4</fullName>
    </recommendedName>
    <alternativeName>
        <fullName evidence="8">Component of oligomeric Golgi complex 4</fullName>
    </alternativeName>
</protein>
<evidence type="ECO:0000256" key="9">
    <source>
        <dbReference type="SAM" id="MobiDB-lite"/>
    </source>
</evidence>
<dbReference type="OrthoDB" id="47059at2759"/>
<comment type="similarity">
    <text evidence="2">Belongs to the COG4 family.</text>
</comment>
<feature type="region of interest" description="Disordered" evidence="9">
    <location>
        <begin position="1"/>
        <end position="20"/>
    </location>
</feature>
<dbReference type="Pfam" id="PF20663">
    <property type="entry name" value="COG4_N"/>
    <property type="match status" value="1"/>
</dbReference>
<organism evidence="11 12">
    <name type="scientific">Brettanomyces naardenensis</name>
    <name type="common">Yeast</name>
    <dbReference type="NCBI Taxonomy" id="13370"/>
    <lineage>
        <taxon>Eukaryota</taxon>
        <taxon>Fungi</taxon>
        <taxon>Dikarya</taxon>
        <taxon>Ascomycota</taxon>
        <taxon>Saccharomycotina</taxon>
        <taxon>Pichiomycetes</taxon>
        <taxon>Pichiales</taxon>
        <taxon>Pichiaceae</taxon>
        <taxon>Brettanomyces</taxon>
    </lineage>
</organism>
<dbReference type="GO" id="GO:0015031">
    <property type="term" value="P:protein transport"/>
    <property type="evidence" value="ECO:0007669"/>
    <property type="project" value="UniProtKB-KW"/>
</dbReference>
<dbReference type="EMBL" id="CAACVR010000067">
    <property type="protein sequence ID" value="VEU24027.1"/>
    <property type="molecule type" value="Genomic_DNA"/>
</dbReference>
<dbReference type="PANTHER" id="PTHR24016">
    <property type="entry name" value="CONSERVED OLIGOMERIC GOLGI COMPLEX SUBUNIT 4"/>
    <property type="match status" value="1"/>
</dbReference>
<sequence>MSFSSFGGNGSSNSQPNLPSKELLNASISNLEKNLESASSASQLSKLLHQIEVRQSQTDDLLRRFCMKRTSEHESKVRSLEITRMELSSTLRRSRELKDMLDGANGLSSKITEKVRFLDAEKLKIQRMKDYVDNVRALKTEIQKASDFIEHKQWKDAATSIDAIRRLPPGLISDSFVESAVPTSTLPDMPEELLARWTQQLKETFVSEFNAASSVRNVERLTYFFQLFPLIGEEKLGLDCYSRFVCSIISEQSRAILRNIQGRTATQPDFYARILFQLYQTIAAIVSQHSRVIRKYYGDSVMVKILSEIQTECDLQSGLIFDTFWESKRIDEAVERVQQHSYPILVNLLYNDTMDDDSMDEDDEVRQSIDGGATPSLAEVGRYTDEISAMLNHWAMYCKFFVVTWNEAIGEPPSRSVYPRPLLLSPFTAKISDQVVTKFDILSTFAVRRTIEKACELEEVPSFVPQLAQCVRYLSDVQKDPRNSSNQLLHSLVPEEAPVSSMIDDLTMALNVILSEALSTGQLVSIKEMISNVKRILETDFLNVMERKLSKNLPKPGATLLTHQVLQEVQQSLDSNETKKSTPSAKETSFDAISRGSLLVKSINAAISLANEDGSESSNKSLANYVIALNSVSTFSSYLGTLSEHLVGHLKRENLLILDDQEYNRVCNELEADAGSVSALTVNLQNSKGTSERPSVQDRIETIIKSLSSGFSLKADYLIDDKIGLLFNQVLRGKLTKLINDTFREGAYMVSSEMLSSNLNDVSSAILTFIEEWSNLVIPYLTTLTRENFSLLIRILVSYIAANLESKLWAMNKKCNELGSASLEKDVSVLISEITKFDYSLRNDFVRVTQIIMLIGLDDDEEVDDLKDLEWALTPGERHRARNLRVDRKHYR</sequence>
<keyword evidence="4" id="KW-0813">Transport</keyword>
<dbReference type="InterPro" id="IPR048680">
    <property type="entry name" value="COG4_N"/>
</dbReference>
<evidence type="ECO:0000313" key="12">
    <source>
        <dbReference type="Proteomes" id="UP000290900"/>
    </source>
</evidence>
<evidence type="ECO:0000313" key="11">
    <source>
        <dbReference type="EMBL" id="VEU24027.1"/>
    </source>
</evidence>
<evidence type="ECO:0000256" key="5">
    <source>
        <dbReference type="ARBA" id="ARBA00022927"/>
    </source>
</evidence>
<comment type="subcellular location">
    <subcellularLocation>
        <location evidence="1">Golgi apparatus membrane</location>
        <topology evidence="1">Peripheral membrane protein</topology>
    </subcellularLocation>
</comment>
<feature type="compositionally biased region" description="Low complexity" evidence="9">
    <location>
        <begin position="1"/>
        <end position="14"/>
    </location>
</feature>
<keyword evidence="6" id="KW-0333">Golgi apparatus</keyword>
<dbReference type="STRING" id="13370.A0A448YT08"/>
<evidence type="ECO:0000256" key="7">
    <source>
        <dbReference type="ARBA" id="ARBA00023136"/>
    </source>
</evidence>
<evidence type="ECO:0000259" key="10">
    <source>
        <dbReference type="SMART" id="SM00762"/>
    </source>
</evidence>
<dbReference type="Gene3D" id="1.20.58.1970">
    <property type="match status" value="1"/>
</dbReference>
<name>A0A448YT08_BRENA</name>
<dbReference type="GO" id="GO:0000139">
    <property type="term" value="C:Golgi membrane"/>
    <property type="evidence" value="ECO:0007669"/>
    <property type="project" value="UniProtKB-SubCell"/>
</dbReference>
<keyword evidence="7" id="KW-0472">Membrane</keyword>
<dbReference type="AlphaFoldDB" id="A0A448YT08"/>
<dbReference type="Pfam" id="PF08318">
    <property type="entry name" value="COG4_m"/>
    <property type="match status" value="1"/>
</dbReference>
<evidence type="ECO:0000256" key="6">
    <source>
        <dbReference type="ARBA" id="ARBA00023034"/>
    </source>
</evidence>
<dbReference type="InterPro" id="IPR048684">
    <property type="entry name" value="COG4_C"/>
</dbReference>
<dbReference type="Proteomes" id="UP000290900">
    <property type="component" value="Unassembled WGS sequence"/>
</dbReference>
<accession>A0A448YT08</accession>
<keyword evidence="12" id="KW-1185">Reference proteome</keyword>
<evidence type="ECO:0000256" key="1">
    <source>
        <dbReference type="ARBA" id="ARBA00004395"/>
    </source>
</evidence>
<keyword evidence="5" id="KW-0653">Protein transport</keyword>
<dbReference type="InParanoid" id="A0A448YT08"/>